<dbReference type="EMBL" id="KB304376">
    <property type="protein sequence ID" value="ELU02093.1"/>
    <property type="molecule type" value="Genomic_DNA"/>
</dbReference>
<keyword evidence="7" id="KW-0496">Mitochondrion</keyword>
<evidence type="ECO:0000256" key="10">
    <source>
        <dbReference type="RuleBase" id="RU000488"/>
    </source>
</evidence>
<dbReference type="GO" id="GO:0006839">
    <property type="term" value="P:mitochondrial transport"/>
    <property type="evidence" value="ECO:0007669"/>
    <property type="project" value="TreeGrafter"/>
</dbReference>
<evidence type="ECO:0000313" key="13">
    <source>
        <dbReference type="EnsemblMetazoa" id="CapteP176506"/>
    </source>
</evidence>
<comment type="similarity">
    <text evidence="2 10">Belongs to the mitochondrial carrier (TC 2.A.29) family.</text>
</comment>
<dbReference type="Pfam" id="PF00153">
    <property type="entry name" value="Mito_carr"/>
    <property type="match status" value="3"/>
</dbReference>
<keyword evidence="5" id="KW-0677">Repeat</keyword>
<organism evidence="12">
    <name type="scientific">Capitella teleta</name>
    <name type="common">Polychaete worm</name>
    <dbReference type="NCBI Taxonomy" id="283909"/>
    <lineage>
        <taxon>Eukaryota</taxon>
        <taxon>Metazoa</taxon>
        <taxon>Spiralia</taxon>
        <taxon>Lophotrochozoa</taxon>
        <taxon>Annelida</taxon>
        <taxon>Polychaeta</taxon>
        <taxon>Sedentaria</taxon>
        <taxon>Scolecida</taxon>
        <taxon>Capitellidae</taxon>
        <taxon>Capitella</taxon>
    </lineage>
</organism>
<dbReference type="InterPro" id="IPR023395">
    <property type="entry name" value="MCP_dom_sf"/>
</dbReference>
<feature type="non-terminal residue" evidence="12">
    <location>
        <position position="1"/>
    </location>
</feature>
<dbReference type="FunCoup" id="R7UE82">
    <property type="interactions" value="1272"/>
</dbReference>
<name>R7UE82_CAPTE</name>
<reference evidence="12 14" key="2">
    <citation type="journal article" date="2013" name="Nature">
        <title>Insights into bilaterian evolution from three spiralian genomes.</title>
        <authorList>
            <person name="Simakov O."/>
            <person name="Marletaz F."/>
            <person name="Cho S.J."/>
            <person name="Edsinger-Gonzales E."/>
            <person name="Havlak P."/>
            <person name="Hellsten U."/>
            <person name="Kuo D.H."/>
            <person name="Larsson T."/>
            <person name="Lv J."/>
            <person name="Arendt D."/>
            <person name="Savage R."/>
            <person name="Osoegawa K."/>
            <person name="de Jong P."/>
            <person name="Grimwood J."/>
            <person name="Chapman J.A."/>
            <person name="Shapiro H."/>
            <person name="Aerts A."/>
            <person name="Otillar R.P."/>
            <person name="Terry A.Y."/>
            <person name="Boore J.L."/>
            <person name="Grigoriev I.V."/>
            <person name="Lindberg D.R."/>
            <person name="Seaver E.C."/>
            <person name="Weisblat D.A."/>
            <person name="Putnam N.H."/>
            <person name="Rokhsar D.S."/>
        </authorList>
    </citation>
    <scope>NUCLEOTIDE SEQUENCE</scope>
    <source>
        <strain evidence="12 14">I ESC-2004</strain>
    </source>
</reference>
<proteinExistence type="inferred from homology"/>
<dbReference type="GO" id="GO:0031966">
    <property type="term" value="C:mitochondrial membrane"/>
    <property type="evidence" value="ECO:0007669"/>
    <property type="project" value="UniProtKB-SubCell"/>
</dbReference>
<dbReference type="EMBL" id="AMQN01009006">
    <property type="status" value="NOT_ANNOTATED_CDS"/>
    <property type="molecule type" value="Genomic_DNA"/>
</dbReference>
<feature type="repeat" description="Solcar" evidence="9">
    <location>
        <begin position="105"/>
        <end position="193"/>
    </location>
</feature>
<dbReference type="InterPro" id="IPR050567">
    <property type="entry name" value="Mitochondrial_Carrier"/>
</dbReference>
<evidence type="ECO:0000256" key="1">
    <source>
        <dbReference type="ARBA" id="ARBA00004225"/>
    </source>
</evidence>
<dbReference type="PRINTS" id="PR00926">
    <property type="entry name" value="MITOCARRIER"/>
</dbReference>
<keyword evidence="6 11" id="KW-1133">Transmembrane helix</keyword>
<evidence type="ECO:0000256" key="11">
    <source>
        <dbReference type="SAM" id="Phobius"/>
    </source>
</evidence>
<evidence type="ECO:0000313" key="12">
    <source>
        <dbReference type="EMBL" id="ELU02093.1"/>
    </source>
</evidence>
<dbReference type="PROSITE" id="PS50920">
    <property type="entry name" value="SOLCAR"/>
    <property type="match status" value="3"/>
</dbReference>
<dbReference type="PANTHER" id="PTHR45624:SF4">
    <property type="entry name" value="CONGESTED-LIKE TRACHEA PROTEIN-RELATED"/>
    <property type="match status" value="1"/>
</dbReference>
<feature type="transmembrane region" description="Helical" evidence="11">
    <location>
        <begin position="110"/>
        <end position="128"/>
    </location>
</feature>
<dbReference type="SUPFAM" id="SSF103506">
    <property type="entry name" value="Mitochondrial carrier"/>
    <property type="match status" value="1"/>
</dbReference>
<dbReference type="OMA" id="NWAVGIP"/>
<evidence type="ECO:0000256" key="6">
    <source>
        <dbReference type="ARBA" id="ARBA00022989"/>
    </source>
</evidence>
<dbReference type="HOGENOM" id="CLU_015166_16_0_1"/>
<dbReference type="InterPro" id="IPR002067">
    <property type="entry name" value="MCP"/>
</dbReference>
<feature type="transmembrane region" description="Helical" evidence="11">
    <location>
        <begin position="68"/>
        <end position="90"/>
    </location>
</feature>
<comment type="subcellular location">
    <subcellularLocation>
        <location evidence="1">Mitochondrion membrane</location>
        <topology evidence="1">Multi-pass membrane protein</topology>
    </subcellularLocation>
</comment>
<evidence type="ECO:0000256" key="5">
    <source>
        <dbReference type="ARBA" id="ARBA00022737"/>
    </source>
</evidence>
<dbReference type="GO" id="GO:1902603">
    <property type="term" value="P:carnitine transmembrane transport"/>
    <property type="evidence" value="ECO:0007669"/>
    <property type="project" value="TreeGrafter"/>
</dbReference>
<keyword evidence="4 9" id="KW-0812">Transmembrane</keyword>
<dbReference type="FunFam" id="1.50.40.10:FF:000051">
    <property type="entry name" value="Mitochondrial carnitine/acylcarnitine carrier protein"/>
    <property type="match status" value="1"/>
</dbReference>
<gene>
    <name evidence="12" type="ORF">CAPTEDRAFT_176506</name>
</gene>
<dbReference type="GO" id="GO:0015227">
    <property type="term" value="F:O-acyl-L-carnitine transmembrane transporter activity"/>
    <property type="evidence" value="ECO:0007669"/>
    <property type="project" value="TreeGrafter"/>
</dbReference>
<reference evidence="13" key="3">
    <citation type="submission" date="2015-06" db="UniProtKB">
        <authorList>
            <consortium name="EnsemblMetazoa"/>
        </authorList>
    </citation>
    <scope>IDENTIFICATION</scope>
</reference>
<evidence type="ECO:0000256" key="7">
    <source>
        <dbReference type="ARBA" id="ARBA00023128"/>
    </source>
</evidence>
<evidence type="ECO:0000256" key="8">
    <source>
        <dbReference type="ARBA" id="ARBA00023136"/>
    </source>
</evidence>
<dbReference type="InterPro" id="IPR018108">
    <property type="entry name" value="MCP_transmembrane"/>
</dbReference>
<dbReference type="Proteomes" id="UP000014760">
    <property type="component" value="Unassembled WGS sequence"/>
</dbReference>
<keyword evidence="14" id="KW-1185">Reference proteome</keyword>
<protein>
    <recommendedName>
        <fullName evidence="15">Mitochondrial carnitine/acylcarnitine carrier protein</fullName>
    </recommendedName>
</protein>
<dbReference type="OrthoDB" id="14252at2759"/>
<evidence type="ECO:0000256" key="3">
    <source>
        <dbReference type="ARBA" id="ARBA00022448"/>
    </source>
</evidence>
<evidence type="ECO:0008006" key="15">
    <source>
        <dbReference type="Google" id="ProtNLM"/>
    </source>
</evidence>
<dbReference type="AlphaFoldDB" id="R7UE82"/>
<feature type="repeat" description="Solcar" evidence="9">
    <location>
        <begin position="5"/>
        <end position="96"/>
    </location>
</feature>
<evidence type="ECO:0000313" key="14">
    <source>
        <dbReference type="Proteomes" id="UP000014760"/>
    </source>
</evidence>
<dbReference type="STRING" id="283909.R7UE82"/>
<dbReference type="PANTHER" id="PTHR45624">
    <property type="entry name" value="MITOCHONDRIAL BASIC AMINO ACIDS TRANSPORTER-RELATED"/>
    <property type="match status" value="1"/>
</dbReference>
<dbReference type="Gene3D" id="1.50.40.10">
    <property type="entry name" value="Mitochondrial carrier domain"/>
    <property type="match status" value="2"/>
</dbReference>
<reference evidence="14" key="1">
    <citation type="submission" date="2012-12" db="EMBL/GenBank/DDBJ databases">
        <authorList>
            <person name="Hellsten U."/>
            <person name="Grimwood J."/>
            <person name="Chapman J.A."/>
            <person name="Shapiro H."/>
            <person name="Aerts A."/>
            <person name="Otillar R.P."/>
            <person name="Terry A.Y."/>
            <person name="Boore J.L."/>
            <person name="Simakov O."/>
            <person name="Marletaz F."/>
            <person name="Cho S.-J."/>
            <person name="Edsinger-Gonzales E."/>
            <person name="Havlak P."/>
            <person name="Kuo D.-H."/>
            <person name="Larsson T."/>
            <person name="Lv J."/>
            <person name="Arendt D."/>
            <person name="Savage R."/>
            <person name="Osoegawa K."/>
            <person name="de Jong P."/>
            <person name="Lindberg D.R."/>
            <person name="Seaver E.C."/>
            <person name="Weisblat D.A."/>
            <person name="Putnam N.H."/>
            <person name="Grigoriev I.V."/>
            <person name="Rokhsar D.S."/>
        </authorList>
    </citation>
    <scope>NUCLEOTIDE SEQUENCE</scope>
    <source>
        <strain evidence="14">I ESC-2004</strain>
    </source>
</reference>
<evidence type="ECO:0000256" key="4">
    <source>
        <dbReference type="ARBA" id="ARBA00022692"/>
    </source>
</evidence>
<accession>R7UE82</accession>
<keyword evidence="8 9" id="KW-0472">Membrane</keyword>
<feature type="repeat" description="Solcar" evidence="9">
    <location>
        <begin position="204"/>
        <end position="290"/>
    </location>
</feature>
<keyword evidence="3 10" id="KW-0813">Transport</keyword>
<evidence type="ECO:0000256" key="9">
    <source>
        <dbReference type="PROSITE-ProRule" id="PRU00282"/>
    </source>
</evidence>
<sequence length="300" mass="32294">MASDTSPVKGFFAGGFGGVCVVLSGHPLDTLKVRLQTQPKPAPGQQPLYTGTWDCVQKIAAKEGPRGFYKGMAAPLMGVAPIFAVSFFGFNVGKSMQQSKPDDVLSYPQLFLAGGVAGVFSTVIMAPGERIKCLLQVQQSAAKAKYSGPVDCAKQLYREGGIRSIYRGTAATFARDIPASGMYFMSYEWLQRILTPEGGSRSDLSIGRTLIAGGTAGIFNWLVAIPPDVLKSRLQIAPEGKYPKGMRSVFAEMMREEGIMALYKGVTPVLLRAFPANAACFLGYEAAMKFLNWAEAKIFS</sequence>
<evidence type="ECO:0000256" key="2">
    <source>
        <dbReference type="ARBA" id="ARBA00006375"/>
    </source>
</evidence>
<dbReference type="EnsemblMetazoa" id="CapteT176506">
    <property type="protein sequence ID" value="CapteP176506"/>
    <property type="gene ID" value="CapteG176506"/>
</dbReference>